<evidence type="ECO:0000256" key="2">
    <source>
        <dbReference type="ARBA" id="ARBA00022679"/>
    </source>
</evidence>
<name>A0A8J5QVZ5_9ASCO</name>
<dbReference type="Pfam" id="PF12464">
    <property type="entry name" value="Mac"/>
    <property type="match status" value="1"/>
</dbReference>
<dbReference type="GO" id="GO:0008374">
    <property type="term" value="F:O-acyltransferase activity"/>
    <property type="evidence" value="ECO:0007669"/>
    <property type="project" value="TreeGrafter"/>
</dbReference>
<keyword evidence="2" id="KW-0808">Transferase</keyword>
<dbReference type="GeneID" id="73467573"/>
<gene>
    <name evidence="4" type="ORF">J8A68_000772</name>
</gene>
<keyword evidence="5" id="KW-1185">Reference proteome</keyword>
<protein>
    <recommendedName>
        <fullName evidence="3">Maltose/galactoside acetyltransferase domain-containing protein</fullName>
    </recommendedName>
</protein>
<dbReference type="InterPro" id="IPR001451">
    <property type="entry name" value="Hexapep"/>
</dbReference>
<comment type="similarity">
    <text evidence="1">Belongs to the transferase hexapeptide repeat family.</text>
</comment>
<dbReference type="AlphaFoldDB" id="A0A8J5QVZ5"/>
<evidence type="ECO:0000313" key="5">
    <source>
        <dbReference type="Proteomes" id="UP000694255"/>
    </source>
</evidence>
<dbReference type="SMART" id="SM01266">
    <property type="entry name" value="Mac"/>
    <property type="match status" value="1"/>
</dbReference>
<organism evidence="4 5">
    <name type="scientific">[Candida] subhashii</name>
    <dbReference type="NCBI Taxonomy" id="561895"/>
    <lineage>
        <taxon>Eukaryota</taxon>
        <taxon>Fungi</taxon>
        <taxon>Dikarya</taxon>
        <taxon>Ascomycota</taxon>
        <taxon>Saccharomycotina</taxon>
        <taxon>Pichiomycetes</taxon>
        <taxon>Debaryomycetaceae</taxon>
        <taxon>Spathaspora</taxon>
    </lineage>
</organism>
<dbReference type="GO" id="GO:0016407">
    <property type="term" value="F:acetyltransferase activity"/>
    <property type="evidence" value="ECO:0007669"/>
    <property type="project" value="InterPro"/>
</dbReference>
<evidence type="ECO:0000313" key="4">
    <source>
        <dbReference type="EMBL" id="KAG7665752.1"/>
    </source>
</evidence>
<evidence type="ECO:0000256" key="1">
    <source>
        <dbReference type="ARBA" id="ARBA00007274"/>
    </source>
</evidence>
<dbReference type="PANTHER" id="PTHR23416:SF54">
    <property type="entry name" value="ACETYLTRANSFERASE, CYSE_LACA_LPXA_NODL FAMILY (AFU_ORTHOLOGUE AFUA_2G08430)-RELATED"/>
    <property type="match status" value="1"/>
</dbReference>
<dbReference type="InterPro" id="IPR051159">
    <property type="entry name" value="Hexapeptide_acetyltransf"/>
</dbReference>
<feature type="domain" description="Maltose/galactoside acetyltransferase" evidence="3">
    <location>
        <begin position="44"/>
        <end position="105"/>
    </location>
</feature>
<dbReference type="OrthoDB" id="25818at2759"/>
<accession>A0A8J5QVZ5</accession>
<dbReference type="PANTHER" id="PTHR23416">
    <property type="entry name" value="SIALIC ACID SYNTHASE-RELATED"/>
    <property type="match status" value="1"/>
</dbReference>
<dbReference type="EMBL" id="JAGSYN010000047">
    <property type="protein sequence ID" value="KAG7665752.1"/>
    <property type="molecule type" value="Genomic_DNA"/>
</dbReference>
<evidence type="ECO:0000259" key="3">
    <source>
        <dbReference type="SMART" id="SM01266"/>
    </source>
</evidence>
<dbReference type="InterPro" id="IPR024688">
    <property type="entry name" value="Mac_dom"/>
</dbReference>
<dbReference type="CDD" id="cd03357">
    <property type="entry name" value="LbH_MAT_GAT"/>
    <property type="match status" value="1"/>
</dbReference>
<proteinExistence type="inferred from homology"/>
<reference evidence="4 5" key="1">
    <citation type="journal article" date="2021" name="DNA Res.">
        <title>Genome analysis of Candida subhashii reveals its hybrid nature and dual mitochondrial genome conformations.</title>
        <authorList>
            <person name="Mixao V."/>
            <person name="Hegedusova E."/>
            <person name="Saus E."/>
            <person name="Pryszcz L.P."/>
            <person name="Cillingova A."/>
            <person name="Nosek J."/>
            <person name="Gabaldon T."/>
        </authorList>
    </citation>
    <scope>NUCLEOTIDE SEQUENCE [LARGE SCALE GENOMIC DNA]</scope>
    <source>
        <strain evidence="4 5">CBS 10753</strain>
    </source>
</reference>
<dbReference type="RefSeq" id="XP_049265984.1">
    <property type="nucleotide sequence ID" value="XM_049410482.1"/>
</dbReference>
<sequence>MPKFTSKEDFCKQSNVRAELDKELIQFAYDNLNNLPLKKGDENYERMISGMIYNAYQKELEDTRMLIRDSILDYGNFRRRDYKTTKEFYDAKLEHLRSFIGHVGKDSFMEYPVYFDYGFNTYFGDQFYSNYNLTILDVSVVKIGNRVMCGPNVSILTATHPTDPTLRDQLLENALPITIGNTVWLGAGSTVLPGVTIGDNCVIAAGAVVNKDIPPNSIAVGIPARVVKTMDPVDPDFDVHTVLREYGMDLIH</sequence>
<dbReference type="Proteomes" id="UP000694255">
    <property type="component" value="Unassembled WGS sequence"/>
</dbReference>
<comment type="caution">
    <text evidence="4">The sequence shown here is derived from an EMBL/GenBank/DDBJ whole genome shotgun (WGS) entry which is preliminary data.</text>
</comment>
<dbReference type="Pfam" id="PF00132">
    <property type="entry name" value="Hexapep"/>
    <property type="match status" value="1"/>
</dbReference>